<dbReference type="EMBL" id="VLKF01000001">
    <property type="protein sequence ID" value="TWH74921.1"/>
    <property type="molecule type" value="Genomic_DNA"/>
</dbReference>
<evidence type="ECO:0000313" key="2">
    <source>
        <dbReference type="EMBL" id="TWH74921.1"/>
    </source>
</evidence>
<proteinExistence type="predicted"/>
<protein>
    <submittedName>
        <fullName evidence="2">Uncharacterized protein DUF4253</fullName>
    </submittedName>
</protein>
<gene>
    <name evidence="2" type="ORF">JD78_03467</name>
</gene>
<dbReference type="Pfam" id="PF14062">
    <property type="entry name" value="DUF4253"/>
    <property type="match status" value="1"/>
</dbReference>
<name>A0A562IV71_9ACTN</name>
<reference evidence="2 3" key="1">
    <citation type="submission" date="2019-07" db="EMBL/GenBank/DDBJ databases">
        <title>R&amp;d 2014.</title>
        <authorList>
            <person name="Klenk H.-P."/>
        </authorList>
    </citation>
    <scope>NUCLEOTIDE SEQUENCE [LARGE SCALE GENOMIC DNA]</scope>
    <source>
        <strain evidence="2 3">DSM 45764</strain>
    </source>
</reference>
<sequence>MTWSVGEHPFRVPVRTERPGSLAAAGALDLVVLRPPVTARQCDVMAAEDFAFCPDNSSPQTGFDDQPISRADDAARLRGATAWHFWWD</sequence>
<feature type="domain" description="DUF4253" evidence="1">
    <location>
        <begin position="27"/>
        <end position="88"/>
    </location>
</feature>
<evidence type="ECO:0000259" key="1">
    <source>
        <dbReference type="Pfam" id="PF14062"/>
    </source>
</evidence>
<comment type="caution">
    <text evidence="2">The sequence shown here is derived from an EMBL/GenBank/DDBJ whole genome shotgun (WGS) entry which is preliminary data.</text>
</comment>
<dbReference type="OrthoDB" id="7839592at2"/>
<dbReference type="Proteomes" id="UP000321490">
    <property type="component" value="Unassembled WGS sequence"/>
</dbReference>
<keyword evidence="3" id="KW-1185">Reference proteome</keyword>
<organism evidence="2 3">
    <name type="scientific">Modestobacter roseus</name>
    <dbReference type="NCBI Taxonomy" id="1181884"/>
    <lineage>
        <taxon>Bacteria</taxon>
        <taxon>Bacillati</taxon>
        <taxon>Actinomycetota</taxon>
        <taxon>Actinomycetes</taxon>
        <taxon>Geodermatophilales</taxon>
        <taxon>Geodermatophilaceae</taxon>
        <taxon>Modestobacter</taxon>
    </lineage>
</organism>
<dbReference type="AlphaFoldDB" id="A0A562IV71"/>
<dbReference type="InterPro" id="IPR025349">
    <property type="entry name" value="DUF4253"/>
</dbReference>
<evidence type="ECO:0000313" key="3">
    <source>
        <dbReference type="Proteomes" id="UP000321490"/>
    </source>
</evidence>
<accession>A0A562IV71</accession>